<dbReference type="EMBL" id="JAQQLE010000011">
    <property type="protein sequence ID" value="MDC7714980.1"/>
    <property type="molecule type" value="Genomic_DNA"/>
</dbReference>
<dbReference type="Proteomes" id="UP001222030">
    <property type="component" value="Unassembled WGS sequence"/>
</dbReference>
<gene>
    <name evidence="1" type="ORF">PQU96_12735</name>
</gene>
<dbReference type="RefSeq" id="WP_272772768.1">
    <property type="nucleotide sequence ID" value="NZ_JAQQLE010000011.1"/>
</dbReference>
<sequence>MSTLLEVSERSVTMTTMKQIFMVVFISGVLSGCAVLPPSSGVGGSVTPRPVAVAPSQRLYEEAQALSARLAKGELNRVQVADRLGALRVQLVGRNAVDDDVFALYRQIAVRRDAGQLDGAKAQQLMQQRLQLWLERWPRLAGKPAQPAFTSFMLKLYSMPALGQ</sequence>
<organism evidence="1 2">
    <name type="scientific">Vogesella margarita</name>
    <dbReference type="NCBI Taxonomy" id="2984199"/>
    <lineage>
        <taxon>Bacteria</taxon>
        <taxon>Pseudomonadati</taxon>
        <taxon>Pseudomonadota</taxon>
        <taxon>Betaproteobacteria</taxon>
        <taxon>Neisseriales</taxon>
        <taxon>Chromobacteriaceae</taxon>
        <taxon>Vogesella</taxon>
    </lineage>
</organism>
<accession>A0ABT5IRT0</accession>
<reference evidence="1 2" key="1">
    <citation type="submission" date="2023-01" db="EMBL/GenBank/DDBJ databases">
        <title>Novel species of the genus Vogesella isolated from rivers.</title>
        <authorList>
            <person name="Lu H."/>
        </authorList>
    </citation>
    <scope>NUCLEOTIDE SEQUENCE [LARGE SCALE GENOMIC DNA]</scope>
    <source>
        <strain evidence="1 2">LYT5W</strain>
    </source>
</reference>
<comment type="caution">
    <text evidence="1">The sequence shown here is derived from an EMBL/GenBank/DDBJ whole genome shotgun (WGS) entry which is preliminary data.</text>
</comment>
<keyword evidence="2" id="KW-1185">Reference proteome</keyword>
<name>A0ABT5IRT0_9NEIS</name>
<evidence type="ECO:0000313" key="1">
    <source>
        <dbReference type="EMBL" id="MDC7714980.1"/>
    </source>
</evidence>
<protein>
    <submittedName>
        <fullName evidence="1">Uncharacterized protein</fullName>
    </submittedName>
</protein>
<evidence type="ECO:0000313" key="2">
    <source>
        <dbReference type="Proteomes" id="UP001222030"/>
    </source>
</evidence>
<proteinExistence type="predicted"/>